<name>A0AAU9J555_9CILI</name>
<evidence type="ECO:0000313" key="2">
    <source>
        <dbReference type="Proteomes" id="UP001162131"/>
    </source>
</evidence>
<dbReference type="AlphaFoldDB" id="A0AAU9J555"/>
<dbReference type="EMBL" id="CAJZBQ010000025">
    <property type="protein sequence ID" value="CAG9320381.1"/>
    <property type="molecule type" value="Genomic_DNA"/>
</dbReference>
<proteinExistence type="predicted"/>
<keyword evidence="2" id="KW-1185">Reference proteome</keyword>
<evidence type="ECO:0000313" key="1">
    <source>
        <dbReference type="EMBL" id="CAG9320381.1"/>
    </source>
</evidence>
<reference evidence="1" key="1">
    <citation type="submission" date="2021-09" db="EMBL/GenBank/DDBJ databases">
        <authorList>
            <consortium name="AG Swart"/>
            <person name="Singh M."/>
            <person name="Singh A."/>
            <person name="Seah K."/>
            <person name="Emmerich C."/>
        </authorList>
    </citation>
    <scope>NUCLEOTIDE SEQUENCE</scope>
    <source>
        <strain evidence="1">ATCC30299</strain>
    </source>
</reference>
<accession>A0AAU9J555</accession>
<sequence length="445" mass="51513">METQDQSANFFYLLYNASKRNHIRFPVPKTLIKGLGFKKPILIQKTFRNNSFNELRPEEIESIITKTFIEKPNIPCAIAKINTNRVICFTTQEIIKLWNTHSENLIIQEYLECKGGKPHVVRIRWKTPGHVTVSYISHEDAEDENPFILSGTVYESEVYITIGTIELTRYADTLKTILEHSLYEENSICELVADFIQETTGKWYFIHIYECKLFKRSPLLSVRSAEILRTENSIVSNIPNKILDAFSLSGKKTSITSPCTSTRPHTNFGATRVKFREDLKFSGIPYIKSVKRQKELDLDKDIKELIGQPKNPGITHITYSQWNKRMENHKRITPNDLLYASKIANQASYIKRRFDQNKSKIKGLIETMTRLTAEKPPESNRSNRKKEPTLIMPNDLTSLNIISKDDLRKKVKGLTFVETKEEFEFGVKKIDEMLKRMEKVQGALN</sequence>
<comment type="caution">
    <text evidence="1">The sequence shown here is derived from an EMBL/GenBank/DDBJ whole genome shotgun (WGS) entry which is preliminary data.</text>
</comment>
<gene>
    <name evidence="1" type="ORF">BSTOLATCC_MIC26297</name>
</gene>
<organism evidence="1 2">
    <name type="scientific">Blepharisma stoltei</name>
    <dbReference type="NCBI Taxonomy" id="1481888"/>
    <lineage>
        <taxon>Eukaryota</taxon>
        <taxon>Sar</taxon>
        <taxon>Alveolata</taxon>
        <taxon>Ciliophora</taxon>
        <taxon>Postciliodesmatophora</taxon>
        <taxon>Heterotrichea</taxon>
        <taxon>Heterotrichida</taxon>
        <taxon>Blepharismidae</taxon>
        <taxon>Blepharisma</taxon>
    </lineage>
</organism>
<protein>
    <submittedName>
        <fullName evidence="1">Uncharacterized protein</fullName>
    </submittedName>
</protein>
<dbReference type="Proteomes" id="UP001162131">
    <property type="component" value="Unassembled WGS sequence"/>
</dbReference>